<dbReference type="NCBIfam" id="TIGR02547">
    <property type="entry name" value="casA_cse1"/>
    <property type="match status" value="1"/>
</dbReference>
<dbReference type="CDD" id="cd09729">
    <property type="entry name" value="Cse1_I-E"/>
    <property type="match status" value="1"/>
</dbReference>
<dbReference type="EMBL" id="JAGBKN010000030">
    <property type="protein sequence ID" value="MBO1517800.1"/>
    <property type="molecule type" value="Genomic_DNA"/>
</dbReference>
<evidence type="ECO:0000313" key="1">
    <source>
        <dbReference type="EMBL" id="MBO1517800.1"/>
    </source>
</evidence>
<keyword evidence="2" id="KW-1185">Reference proteome</keyword>
<dbReference type="Proteomes" id="UP000664161">
    <property type="component" value="Unassembled WGS sequence"/>
</dbReference>
<reference evidence="1 2" key="1">
    <citation type="submission" date="2021-03" db="EMBL/GenBank/DDBJ databases">
        <authorList>
            <person name="Shang D.-D."/>
            <person name="Du Z.-J."/>
            <person name="Chen G.-J."/>
        </authorList>
    </citation>
    <scope>NUCLEOTIDE SEQUENCE [LARGE SCALE GENOMIC DNA]</scope>
    <source>
        <strain evidence="1 2">F2608</strain>
    </source>
</reference>
<organism evidence="1 2">
    <name type="scientific">Psychrobacter halodurans</name>
    <dbReference type="NCBI Taxonomy" id="2818439"/>
    <lineage>
        <taxon>Bacteria</taxon>
        <taxon>Pseudomonadati</taxon>
        <taxon>Pseudomonadota</taxon>
        <taxon>Gammaproteobacteria</taxon>
        <taxon>Moraxellales</taxon>
        <taxon>Moraxellaceae</taxon>
        <taxon>Psychrobacter</taxon>
    </lineage>
</organism>
<dbReference type="InterPro" id="IPR013381">
    <property type="entry name" value="CRISPR-assoc_prot_Cse1"/>
</dbReference>
<dbReference type="RefSeq" id="WP_207970212.1">
    <property type="nucleotide sequence ID" value="NZ_JAGBKN010000030.1"/>
</dbReference>
<dbReference type="AlphaFoldDB" id="A0AAW4IZ24"/>
<evidence type="ECO:0000313" key="2">
    <source>
        <dbReference type="Proteomes" id="UP000664161"/>
    </source>
</evidence>
<proteinExistence type="predicted"/>
<dbReference type="Pfam" id="PF09481">
    <property type="entry name" value="CRISPR_Cse1"/>
    <property type="match status" value="1"/>
</dbReference>
<protein>
    <submittedName>
        <fullName evidence="1">Type I-E CRISPR-associated protein Cse1/CasA</fullName>
    </submittedName>
</protein>
<sequence>MNLITDSWIPVLNQDGSRATIKPAQLADPNVMELDLPRLDFQGAAYQLLIGLLQTTFAPADVDEWMDYYDNPPSESDLQLAFNDVIHAFHVDGDDARFMQDLDTLEHISSTNSVANLLIEAPGGNTLKLNKDFFIKRDLVEQLSLPMAALALFTLQINAPSGGVGHRTGLRGGGPMTTLIRPNDTDSTLWNKLWWNVINREERSYPDPDFSDGSVFPWLAETRVSDKTGEPIYRDEVHPLHIYWAMPRRIRLIIETPSDEQSASDLIDDVTGEPCLQVVSQYRTQNYGHNYEGDWSPHPITPYRHNPKKPDDTPFSIKAQPGGINYKLWHMLTFTGNEKDSGFIRAEVLDHANEIHEASDGAISASGLWAFSYDMDNMKARGFYSKELPIYHIPSNQQTQLLETVLKLHELTDSIIKQLRNSIKYSWMSERQAKDSKGDMSMIDTMFWQRSEPLFFSAVEDAVNNGGKLTPTAAIDWLSKISKLTERLYEEQVLSSAVIKQRHMEQLNNLRAFLYGNKPLAAFRNRYKSTKENS</sequence>
<accession>A0AAW4IZ24</accession>
<name>A0AAW4IZ24_9GAMM</name>
<gene>
    <name evidence="1" type="primary">casA</name>
    <name evidence="1" type="ORF">J3491_10725</name>
</gene>
<comment type="caution">
    <text evidence="1">The sequence shown here is derived from an EMBL/GenBank/DDBJ whole genome shotgun (WGS) entry which is preliminary data.</text>
</comment>